<feature type="transmembrane region" description="Helical" evidence="2">
    <location>
        <begin position="141"/>
        <end position="160"/>
    </location>
</feature>
<evidence type="ECO:0008006" key="5">
    <source>
        <dbReference type="Google" id="ProtNLM"/>
    </source>
</evidence>
<feature type="transmembrane region" description="Helical" evidence="2">
    <location>
        <begin position="166"/>
        <end position="184"/>
    </location>
</feature>
<evidence type="ECO:0000313" key="3">
    <source>
        <dbReference type="EMBL" id="MFC5296310.1"/>
    </source>
</evidence>
<reference evidence="4" key="1">
    <citation type="journal article" date="2019" name="Int. J. Syst. Evol. Microbiol.">
        <title>The Global Catalogue of Microorganisms (GCM) 10K type strain sequencing project: providing services to taxonomists for standard genome sequencing and annotation.</title>
        <authorList>
            <consortium name="The Broad Institute Genomics Platform"/>
            <consortium name="The Broad Institute Genome Sequencing Center for Infectious Disease"/>
            <person name="Wu L."/>
            <person name="Ma J."/>
        </authorList>
    </citation>
    <scope>NUCLEOTIDE SEQUENCE [LARGE SCALE GENOMIC DNA]</scope>
    <source>
        <strain evidence="4">CGMCC 1.16455</strain>
    </source>
</reference>
<feature type="compositionally biased region" description="Basic and acidic residues" evidence="1">
    <location>
        <begin position="1"/>
        <end position="23"/>
    </location>
</feature>
<feature type="compositionally biased region" description="Acidic residues" evidence="1">
    <location>
        <begin position="58"/>
        <end position="69"/>
    </location>
</feature>
<keyword evidence="2" id="KW-0812">Transmembrane</keyword>
<dbReference type="RefSeq" id="WP_343923174.1">
    <property type="nucleotide sequence ID" value="NZ_BAAAIR010000032.1"/>
</dbReference>
<feature type="region of interest" description="Disordered" evidence="1">
    <location>
        <begin position="1"/>
        <end position="121"/>
    </location>
</feature>
<dbReference type="Proteomes" id="UP001595937">
    <property type="component" value="Unassembled WGS sequence"/>
</dbReference>
<keyword evidence="2" id="KW-1133">Transmembrane helix</keyword>
<sequence length="199" mass="20627">MSPERDSAHDPRDVDAEFARMLEGEGMVLRPGEAPHEPAARAPDTPRSGMAPGPTGDDAADDSTDDAADDALWSYSADSPPEPPSAESRARARAAHPAAGAPGPGSGPRDAPRPRELDDDVIYGDFEPPDPDFPQPSSATLWSWTALVGGFLLLVIVPMTPALPGILGWLGGLAALGGVISLLLRVPRSHSGDDDGAEV</sequence>
<accession>A0ABW0FCK5</accession>
<proteinExistence type="predicted"/>
<name>A0ABW0FCK5_9MICO</name>
<evidence type="ECO:0000313" key="4">
    <source>
        <dbReference type="Proteomes" id="UP001595937"/>
    </source>
</evidence>
<comment type="caution">
    <text evidence="3">The sequence shown here is derived from an EMBL/GenBank/DDBJ whole genome shotgun (WGS) entry which is preliminary data.</text>
</comment>
<keyword evidence="4" id="KW-1185">Reference proteome</keyword>
<protein>
    <recommendedName>
        <fullName evidence="5">DUF308 domain-containing protein</fullName>
    </recommendedName>
</protein>
<organism evidence="3 4">
    <name type="scientific">Brachybacterium tyrofermentans</name>
    <dbReference type="NCBI Taxonomy" id="47848"/>
    <lineage>
        <taxon>Bacteria</taxon>
        <taxon>Bacillati</taxon>
        <taxon>Actinomycetota</taxon>
        <taxon>Actinomycetes</taxon>
        <taxon>Micrococcales</taxon>
        <taxon>Dermabacteraceae</taxon>
        <taxon>Brachybacterium</taxon>
    </lineage>
</organism>
<evidence type="ECO:0000256" key="1">
    <source>
        <dbReference type="SAM" id="MobiDB-lite"/>
    </source>
</evidence>
<keyword evidence="2" id="KW-0472">Membrane</keyword>
<evidence type="ECO:0000256" key="2">
    <source>
        <dbReference type="SAM" id="Phobius"/>
    </source>
</evidence>
<dbReference type="EMBL" id="JBHSLN010000011">
    <property type="protein sequence ID" value="MFC5296310.1"/>
    <property type="molecule type" value="Genomic_DNA"/>
</dbReference>
<gene>
    <name evidence="3" type="ORF">ACFPK8_02210</name>
</gene>
<dbReference type="GeneID" id="303296731"/>